<comment type="subcellular location">
    <subcellularLocation>
        <location evidence="1">Nucleus</location>
    </subcellularLocation>
</comment>
<comment type="caution">
    <text evidence="5">The sequence shown here is derived from an EMBL/GenBank/DDBJ whole genome shotgun (WGS) entry which is preliminary data.</text>
</comment>
<dbReference type="PANTHER" id="PTHR10814:SF21">
    <property type="entry name" value="PROTEIN GROUCHO"/>
    <property type="match status" value="1"/>
</dbReference>
<dbReference type="InterPro" id="IPR009146">
    <property type="entry name" value="Groucho_enhance"/>
</dbReference>
<proteinExistence type="inferred from homology"/>
<dbReference type="GO" id="GO:0005634">
    <property type="term" value="C:nucleus"/>
    <property type="evidence" value="ECO:0007669"/>
    <property type="project" value="UniProtKB-SubCell"/>
</dbReference>
<evidence type="ECO:0000259" key="4">
    <source>
        <dbReference type="Pfam" id="PF03920"/>
    </source>
</evidence>
<accession>A0A132AG86</accession>
<dbReference type="VEuPathDB" id="VectorBase:SSCA000349"/>
<sequence length="139" mass="16219">VPQTGQNQFKYTVLETCERIKDEFNCLQTHNHNLKMEIEKMLQEKTEMQRHYVMYYEMSYGLNVEIHKQINETILGKMEIAKRLNAIIVQILPYLSQEHQTQVAAAVERAKQITMSELSTILSLQAKFSSNRIRSISLG</sequence>
<dbReference type="GO" id="GO:0090090">
    <property type="term" value="P:negative regulation of canonical Wnt signaling pathway"/>
    <property type="evidence" value="ECO:0007669"/>
    <property type="project" value="TreeGrafter"/>
</dbReference>
<protein>
    <submittedName>
        <fullName evidence="5">Groucho-like protein</fullName>
    </submittedName>
</protein>
<evidence type="ECO:0000256" key="2">
    <source>
        <dbReference type="ARBA" id="ARBA00005969"/>
    </source>
</evidence>
<keyword evidence="3" id="KW-0539">Nucleus</keyword>
<evidence type="ECO:0000313" key="6">
    <source>
        <dbReference type="Proteomes" id="UP000616769"/>
    </source>
</evidence>
<dbReference type="PANTHER" id="PTHR10814">
    <property type="entry name" value="TRANSDUCIN-LIKE ENHANCER PROTEIN"/>
    <property type="match status" value="1"/>
</dbReference>
<comment type="similarity">
    <text evidence="2">Belongs to the WD repeat Groucho/TLE family.</text>
</comment>
<dbReference type="AlphaFoldDB" id="A0A132AG86"/>
<dbReference type="GO" id="GO:0003714">
    <property type="term" value="F:transcription corepressor activity"/>
    <property type="evidence" value="ECO:0007669"/>
    <property type="project" value="TreeGrafter"/>
</dbReference>
<evidence type="ECO:0000256" key="3">
    <source>
        <dbReference type="ARBA" id="ARBA00023242"/>
    </source>
</evidence>
<dbReference type="Pfam" id="PF03920">
    <property type="entry name" value="TLE_N"/>
    <property type="match status" value="1"/>
</dbReference>
<evidence type="ECO:0000256" key="1">
    <source>
        <dbReference type="ARBA" id="ARBA00004123"/>
    </source>
</evidence>
<organism evidence="5 6">
    <name type="scientific">Sarcoptes scabiei</name>
    <name type="common">Itch mite</name>
    <name type="synonym">Acarus scabiei</name>
    <dbReference type="NCBI Taxonomy" id="52283"/>
    <lineage>
        <taxon>Eukaryota</taxon>
        <taxon>Metazoa</taxon>
        <taxon>Ecdysozoa</taxon>
        <taxon>Arthropoda</taxon>
        <taxon>Chelicerata</taxon>
        <taxon>Arachnida</taxon>
        <taxon>Acari</taxon>
        <taxon>Acariformes</taxon>
        <taxon>Sarcoptiformes</taxon>
        <taxon>Astigmata</taxon>
        <taxon>Psoroptidia</taxon>
        <taxon>Sarcoptoidea</taxon>
        <taxon>Sarcoptidae</taxon>
        <taxon>Sarcoptinae</taxon>
        <taxon>Sarcoptes</taxon>
    </lineage>
</organism>
<feature type="non-terminal residue" evidence="5">
    <location>
        <position position="1"/>
    </location>
</feature>
<dbReference type="OrthoDB" id="2624652at2759"/>
<reference evidence="5 6" key="1">
    <citation type="journal article" date="2015" name="Parasit. Vectors">
        <title>Draft genome of the scabies mite.</title>
        <authorList>
            <person name="Rider S.D.Jr."/>
            <person name="Morgan M.S."/>
            <person name="Arlian L.G."/>
        </authorList>
    </citation>
    <scope>NUCLEOTIDE SEQUENCE [LARGE SCALE GENOMIC DNA]</scope>
    <source>
        <strain evidence="5">Arlian Lab</strain>
    </source>
</reference>
<name>A0A132AG86_SARSC</name>
<dbReference type="InterPro" id="IPR005617">
    <property type="entry name" value="Groucho/TLE_N"/>
</dbReference>
<feature type="domain" description="Groucho/TLE N-terminal Q-rich" evidence="4">
    <location>
        <begin position="9"/>
        <end position="126"/>
    </location>
</feature>
<gene>
    <name evidence="5" type="ORF">QR98_0081240</name>
</gene>
<dbReference type="GO" id="GO:0005667">
    <property type="term" value="C:transcription regulator complex"/>
    <property type="evidence" value="ECO:0007669"/>
    <property type="project" value="TreeGrafter"/>
</dbReference>
<evidence type="ECO:0000313" key="5">
    <source>
        <dbReference type="EMBL" id="KPM09585.1"/>
    </source>
</evidence>
<dbReference type="EMBL" id="JXLN01013781">
    <property type="protein sequence ID" value="KPM09585.1"/>
    <property type="molecule type" value="Genomic_DNA"/>
</dbReference>
<dbReference type="Proteomes" id="UP000616769">
    <property type="component" value="Unassembled WGS sequence"/>
</dbReference>